<evidence type="ECO:0000313" key="2">
    <source>
        <dbReference type="EMBL" id="KDR74675.1"/>
    </source>
</evidence>
<feature type="compositionally biased region" description="Polar residues" evidence="1">
    <location>
        <begin position="28"/>
        <end position="41"/>
    </location>
</feature>
<reference evidence="3" key="1">
    <citation type="journal article" date="2014" name="Proc. Natl. Acad. Sci. U.S.A.">
        <title>Extensive sampling of basidiomycete genomes demonstrates inadequacy of the white-rot/brown-rot paradigm for wood decay fungi.</title>
        <authorList>
            <person name="Riley R."/>
            <person name="Salamov A.A."/>
            <person name="Brown D.W."/>
            <person name="Nagy L.G."/>
            <person name="Floudas D."/>
            <person name="Held B.W."/>
            <person name="Levasseur A."/>
            <person name="Lombard V."/>
            <person name="Morin E."/>
            <person name="Otillar R."/>
            <person name="Lindquist E.A."/>
            <person name="Sun H."/>
            <person name="LaButti K.M."/>
            <person name="Schmutz J."/>
            <person name="Jabbour D."/>
            <person name="Luo H."/>
            <person name="Baker S.E."/>
            <person name="Pisabarro A.G."/>
            <person name="Walton J.D."/>
            <person name="Blanchette R.A."/>
            <person name="Henrissat B."/>
            <person name="Martin F."/>
            <person name="Cullen D."/>
            <person name="Hibbett D.S."/>
            <person name="Grigoriev I.V."/>
        </authorList>
    </citation>
    <scope>NUCLEOTIDE SEQUENCE [LARGE SCALE GENOMIC DNA]</scope>
    <source>
        <strain evidence="3">CBS 339.88</strain>
    </source>
</reference>
<gene>
    <name evidence="2" type="ORF">GALMADRAFT_141032</name>
</gene>
<proteinExistence type="predicted"/>
<dbReference type="AlphaFoldDB" id="A0A067SUQ6"/>
<name>A0A067SUQ6_GALM3</name>
<organism evidence="2 3">
    <name type="scientific">Galerina marginata (strain CBS 339.88)</name>
    <dbReference type="NCBI Taxonomy" id="685588"/>
    <lineage>
        <taxon>Eukaryota</taxon>
        <taxon>Fungi</taxon>
        <taxon>Dikarya</taxon>
        <taxon>Basidiomycota</taxon>
        <taxon>Agaricomycotina</taxon>
        <taxon>Agaricomycetes</taxon>
        <taxon>Agaricomycetidae</taxon>
        <taxon>Agaricales</taxon>
        <taxon>Agaricineae</taxon>
        <taxon>Strophariaceae</taxon>
        <taxon>Galerina</taxon>
    </lineage>
</organism>
<keyword evidence="3" id="KW-1185">Reference proteome</keyword>
<dbReference type="Proteomes" id="UP000027222">
    <property type="component" value="Unassembled WGS sequence"/>
</dbReference>
<dbReference type="HOGENOM" id="CLU_2704964_0_0_1"/>
<evidence type="ECO:0000313" key="3">
    <source>
        <dbReference type="Proteomes" id="UP000027222"/>
    </source>
</evidence>
<evidence type="ECO:0000256" key="1">
    <source>
        <dbReference type="SAM" id="MobiDB-lite"/>
    </source>
</evidence>
<sequence>MADLHLPADSASSTKLYGEPDKTHVTKTHTSTGVSMGDQTTTSDVAIVPGPHEPSLSSIQHFLMPLIQELEES</sequence>
<dbReference type="EMBL" id="KL142382">
    <property type="protein sequence ID" value="KDR74675.1"/>
    <property type="molecule type" value="Genomic_DNA"/>
</dbReference>
<feature type="region of interest" description="Disordered" evidence="1">
    <location>
        <begin position="1"/>
        <end position="41"/>
    </location>
</feature>
<protein>
    <submittedName>
        <fullName evidence="2">Uncharacterized protein</fullName>
    </submittedName>
</protein>
<accession>A0A067SUQ6</accession>